<dbReference type="PIRSF" id="PIRSF002599">
    <property type="entry name" value="Cold_shock_A"/>
    <property type="match status" value="1"/>
</dbReference>
<organism evidence="4 5">
    <name type="scientific">Candidatus Lokiarchaeum ossiferum</name>
    <dbReference type="NCBI Taxonomy" id="2951803"/>
    <lineage>
        <taxon>Archaea</taxon>
        <taxon>Promethearchaeati</taxon>
        <taxon>Promethearchaeota</taxon>
        <taxon>Promethearchaeia</taxon>
        <taxon>Promethearchaeales</taxon>
        <taxon>Promethearchaeaceae</taxon>
        <taxon>Candidatus Lokiarchaeum</taxon>
    </lineage>
</organism>
<dbReference type="InterPro" id="IPR050181">
    <property type="entry name" value="Cold_shock_domain"/>
</dbReference>
<name>A0ABY6HKY4_9ARCH</name>
<dbReference type="PRINTS" id="PR00050">
    <property type="entry name" value="COLDSHOCK"/>
</dbReference>
<dbReference type="InterPro" id="IPR012340">
    <property type="entry name" value="NA-bd_OB-fold"/>
</dbReference>
<dbReference type="SMART" id="SM00357">
    <property type="entry name" value="CSP"/>
    <property type="match status" value="1"/>
</dbReference>
<evidence type="ECO:0000313" key="4">
    <source>
        <dbReference type="EMBL" id="UYP43968.1"/>
    </source>
</evidence>
<proteinExistence type="predicted"/>
<dbReference type="InterPro" id="IPR012156">
    <property type="entry name" value="Cold_shock_CspA"/>
</dbReference>
<dbReference type="EMBL" id="CP104013">
    <property type="protein sequence ID" value="UYP43968.1"/>
    <property type="molecule type" value="Genomic_DNA"/>
</dbReference>
<gene>
    <name evidence="4" type="ORF">NEF87_000253</name>
</gene>
<accession>A0ABY6HKY4</accession>
<dbReference type="InterPro" id="IPR011129">
    <property type="entry name" value="CSD"/>
</dbReference>
<keyword evidence="5" id="KW-1185">Reference proteome</keyword>
<dbReference type="SUPFAM" id="SSF50249">
    <property type="entry name" value="Nucleic acid-binding proteins"/>
    <property type="match status" value="1"/>
</dbReference>
<dbReference type="Gene3D" id="2.40.50.140">
    <property type="entry name" value="Nucleic acid-binding proteins"/>
    <property type="match status" value="1"/>
</dbReference>
<evidence type="ECO:0000259" key="3">
    <source>
        <dbReference type="PROSITE" id="PS51857"/>
    </source>
</evidence>
<dbReference type="Proteomes" id="UP001208689">
    <property type="component" value="Chromosome"/>
</dbReference>
<evidence type="ECO:0000313" key="5">
    <source>
        <dbReference type="Proteomes" id="UP001208689"/>
    </source>
</evidence>
<comment type="subcellular location">
    <subcellularLocation>
        <location evidence="1">Cytoplasm</location>
    </subcellularLocation>
</comment>
<protein>
    <recommendedName>
        <fullName evidence="3">CSD domain-containing protein</fullName>
    </recommendedName>
</protein>
<reference evidence="4" key="1">
    <citation type="submission" date="2022-09" db="EMBL/GenBank/DDBJ databases">
        <title>Actin cytoskeleton and complex cell architecture in an #Asgard archaeon.</title>
        <authorList>
            <person name="Ponce Toledo R.I."/>
            <person name="Schleper C."/>
            <person name="Rodrigues Oliveira T."/>
            <person name="Wollweber F."/>
            <person name="Xu J."/>
            <person name="Rittmann S."/>
            <person name="Klingl A."/>
            <person name="Pilhofer M."/>
        </authorList>
    </citation>
    <scope>NUCLEOTIDE SEQUENCE</scope>
    <source>
        <strain evidence="4">B-35</strain>
    </source>
</reference>
<dbReference type="PANTHER" id="PTHR11544">
    <property type="entry name" value="COLD SHOCK DOMAIN CONTAINING PROTEINS"/>
    <property type="match status" value="1"/>
</dbReference>
<sequence length="77" mass="9089">MIKKKGKIKWYDSIKGYGFISVNQDKKDVFFHFEEINQYNFGVISPRKGDKVEFEILKNRKGPYASDIELTKNLLKN</sequence>
<evidence type="ECO:0000256" key="2">
    <source>
        <dbReference type="ARBA" id="ARBA00022490"/>
    </source>
</evidence>
<dbReference type="Pfam" id="PF00313">
    <property type="entry name" value="CSD"/>
    <property type="match status" value="1"/>
</dbReference>
<feature type="domain" description="CSD" evidence="3">
    <location>
        <begin position="3"/>
        <end position="70"/>
    </location>
</feature>
<dbReference type="CDD" id="cd04458">
    <property type="entry name" value="CSP_CDS"/>
    <property type="match status" value="1"/>
</dbReference>
<evidence type="ECO:0000256" key="1">
    <source>
        <dbReference type="ARBA" id="ARBA00004496"/>
    </source>
</evidence>
<dbReference type="InterPro" id="IPR002059">
    <property type="entry name" value="CSP_DNA-bd"/>
</dbReference>
<dbReference type="PROSITE" id="PS51857">
    <property type="entry name" value="CSD_2"/>
    <property type="match status" value="1"/>
</dbReference>
<keyword evidence="2" id="KW-0963">Cytoplasm</keyword>